<dbReference type="OrthoDB" id="286814at2759"/>
<dbReference type="HOGENOM" id="CLU_362103_0_0_1"/>
<evidence type="ECO:0000313" key="2">
    <source>
        <dbReference type="EMBL" id="KIM67901.1"/>
    </source>
</evidence>
<dbReference type="CDD" id="cd20557">
    <property type="entry name" value="CYCLIN_ScPCL1-like"/>
    <property type="match status" value="1"/>
</dbReference>
<feature type="region of interest" description="Disordered" evidence="1">
    <location>
        <begin position="14"/>
        <end position="62"/>
    </location>
</feature>
<dbReference type="STRING" id="1036808.A0A0C3EIZ5"/>
<feature type="compositionally biased region" description="Polar residues" evidence="1">
    <location>
        <begin position="21"/>
        <end position="31"/>
    </location>
</feature>
<reference evidence="2 3" key="1">
    <citation type="submission" date="2014-04" db="EMBL/GenBank/DDBJ databases">
        <authorList>
            <consortium name="DOE Joint Genome Institute"/>
            <person name="Kuo A."/>
            <person name="Kohler A."/>
            <person name="Nagy L.G."/>
            <person name="Floudas D."/>
            <person name="Copeland A."/>
            <person name="Barry K.W."/>
            <person name="Cichocki N."/>
            <person name="Veneault-Fourrey C."/>
            <person name="LaButti K."/>
            <person name="Lindquist E.A."/>
            <person name="Lipzen A."/>
            <person name="Lundell T."/>
            <person name="Morin E."/>
            <person name="Murat C."/>
            <person name="Sun H."/>
            <person name="Tunlid A."/>
            <person name="Henrissat B."/>
            <person name="Grigoriev I.V."/>
            <person name="Hibbett D.S."/>
            <person name="Martin F."/>
            <person name="Nordberg H.P."/>
            <person name="Cantor M.N."/>
            <person name="Hua S.X."/>
        </authorList>
    </citation>
    <scope>NUCLEOTIDE SEQUENCE [LARGE SCALE GENOMIC DNA]</scope>
    <source>
        <strain evidence="2 3">Foug A</strain>
    </source>
</reference>
<dbReference type="EMBL" id="KN822011">
    <property type="protein sequence ID" value="KIM67901.1"/>
    <property type="molecule type" value="Genomic_DNA"/>
</dbReference>
<reference evidence="3" key="2">
    <citation type="submission" date="2015-01" db="EMBL/GenBank/DDBJ databases">
        <title>Evolutionary Origins and Diversification of the Mycorrhizal Mutualists.</title>
        <authorList>
            <consortium name="DOE Joint Genome Institute"/>
            <consortium name="Mycorrhizal Genomics Consortium"/>
            <person name="Kohler A."/>
            <person name="Kuo A."/>
            <person name="Nagy L.G."/>
            <person name="Floudas D."/>
            <person name="Copeland A."/>
            <person name="Barry K.W."/>
            <person name="Cichocki N."/>
            <person name="Veneault-Fourrey C."/>
            <person name="LaButti K."/>
            <person name="Lindquist E.A."/>
            <person name="Lipzen A."/>
            <person name="Lundell T."/>
            <person name="Morin E."/>
            <person name="Murat C."/>
            <person name="Riley R."/>
            <person name="Ohm R."/>
            <person name="Sun H."/>
            <person name="Tunlid A."/>
            <person name="Henrissat B."/>
            <person name="Grigoriev I.V."/>
            <person name="Hibbett D.S."/>
            <person name="Martin F."/>
        </authorList>
    </citation>
    <scope>NUCLEOTIDE SEQUENCE [LARGE SCALE GENOMIC DNA]</scope>
    <source>
        <strain evidence="3">Foug A</strain>
    </source>
</reference>
<organism evidence="2 3">
    <name type="scientific">Scleroderma citrinum Foug A</name>
    <dbReference type="NCBI Taxonomy" id="1036808"/>
    <lineage>
        <taxon>Eukaryota</taxon>
        <taxon>Fungi</taxon>
        <taxon>Dikarya</taxon>
        <taxon>Basidiomycota</taxon>
        <taxon>Agaricomycotina</taxon>
        <taxon>Agaricomycetes</taxon>
        <taxon>Agaricomycetidae</taxon>
        <taxon>Boletales</taxon>
        <taxon>Sclerodermatineae</taxon>
        <taxon>Sclerodermataceae</taxon>
        <taxon>Scleroderma</taxon>
    </lineage>
</organism>
<sequence length="726" mass="79605">MPVPVPFVPRAPACLSRKHTNPGNTLRTPSLSHHHHGRALSFSSVGQPPSHTALHPRTRHKDRAYDCRPATAVEGREQGFQFGLASAANAPAIKGVHAKACFPPTFTHNCGMDVEPGNAGPWAAHDLLNQDAAVHYPCVGSCDDTPMKCMRGWSSTPNLCLEDDPAVLGPLFEDDSSDLVNGEFGSSPMEPLTPFGEYVDRAVATSDATAIYDPFVATSLQELPISYPGLCGSKYGHLHPCSVKEGVHSGVTQPPPSATLTYKRFAEPMAEWVVTYVWKVCTNGIPLPQSIGNYTPPNAAPLRLPAPLHLTNAVHSLLMSTLLQPSAVLLALWYIARLPVFFGAAGLGPEHVKERRFRAELLGDGRGNVDGESAEGTATFRLILLGFMLANKWLDDHTFSNKTWHTISNVPVQSLNRLEYFALDILSHDLSVSPPAWSEWLKHLLLYHHSLSSSLFPQPISRPSSCPRSVLRSTIQEIMEAPLGSPSDEPVFLGVDQRLREKFGLSNSFGDADSIDIDLDEDGPLREEYLPRRRAGDSNASRRFTPGGGSSMLSHNPSSTQSRMPLLPPPKWSPTEDEPVSHRNSRVRAIYVPAHPLLPARYVAPTPVMYQAWTAAPITYLPLDGEYMGNYIGSSHNPRWCPPQTRAPQQVQSTHCVDLFRSSKHDGGYGTFGRPCGEGCMTPYGTGYPPFMTSSWIHPEHYGYVPSRRPLGPHPSVNHQSNWLRA</sequence>
<proteinExistence type="predicted"/>
<dbReference type="AlphaFoldDB" id="A0A0C3EIZ5"/>
<dbReference type="PANTHER" id="PTHR15615:SF120">
    <property type="entry name" value="CYCLIN N-TERMINAL DOMAIN-CONTAINING PROTEIN"/>
    <property type="match status" value="1"/>
</dbReference>
<evidence type="ECO:0000256" key="1">
    <source>
        <dbReference type="SAM" id="MobiDB-lite"/>
    </source>
</evidence>
<dbReference type="GO" id="GO:0019901">
    <property type="term" value="F:protein kinase binding"/>
    <property type="evidence" value="ECO:0007669"/>
    <property type="project" value="InterPro"/>
</dbReference>
<dbReference type="InParanoid" id="A0A0C3EIZ5"/>
<feature type="compositionally biased region" description="Polar residues" evidence="1">
    <location>
        <begin position="41"/>
        <end position="50"/>
    </location>
</feature>
<evidence type="ECO:0008006" key="4">
    <source>
        <dbReference type="Google" id="ProtNLM"/>
    </source>
</evidence>
<dbReference type="PANTHER" id="PTHR15615">
    <property type="match status" value="1"/>
</dbReference>
<feature type="region of interest" description="Disordered" evidence="1">
    <location>
        <begin position="529"/>
        <end position="579"/>
    </location>
</feature>
<dbReference type="GO" id="GO:0005634">
    <property type="term" value="C:nucleus"/>
    <property type="evidence" value="ECO:0007669"/>
    <property type="project" value="TreeGrafter"/>
</dbReference>
<accession>A0A0C3EIZ5</accession>
<protein>
    <recommendedName>
        <fullName evidence="4">Cyclin N-terminal domain-containing protein</fullName>
    </recommendedName>
</protein>
<dbReference type="Gene3D" id="1.10.472.10">
    <property type="entry name" value="Cyclin-like"/>
    <property type="match status" value="1"/>
</dbReference>
<keyword evidence="3" id="KW-1185">Reference proteome</keyword>
<gene>
    <name evidence="2" type="ORF">SCLCIDRAFT_1075788</name>
</gene>
<dbReference type="Proteomes" id="UP000053989">
    <property type="component" value="Unassembled WGS sequence"/>
</dbReference>
<feature type="compositionally biased region" description="Polar residues" evidence="1">
    <location>
        <begin position="551"/>
        <end position="563"/>
    </location>
</feature>
<evidence type="ECO:0000313" key="3">
    <source>
        <dbReference type="Proteomes" id="UP000053989"/>
    </source>
</evidence>
<dbReference type="InterPro" id="IPR013922">
    <property type="entry name" value="Cyclin_PHO80-like"/>
</dbReference>
<dbReference type="GO" id="GO:0016538">
    <property type="term" value="F:cyclin-dependent protein serine/threonine kinase regulator activity"/>
    <property type="evidence" value="ECO:0007669"/>
    <property type="project" value="TreeGrafter"/>
</dbReference>
<name>A0A0C3EIZ5_9AGAM</name>
<dbReference type="GO" id="GO:0000307">
    <property type="term" value="C:cyclin-dependent protein kinase holoenzyme complex"/>
    <property type="evidence" value="ECO:0007669"/>
    <property type="project" value="TreeGrafter"/>
</dbReference>